<dbReference type="PROSITE" id="PS00028">
    <property type="entry name" value="ZINC_FINGER_C2H2_1"/>
    <property type="match status" value="1"/>
</dbReference>
<keyword evidence="4" id="KW-0862">Zinc</keyword>
<dbReference type="VEuPathDB" id="CryptoDB:CMU_034940"/>
<dbReference type="STRING" id="441375.B6AFW7"/>
<sequence>MGRKKRRGMETKPFCYYCNREFSDEKVLIQHQKAKHLKCLHCNRKLDTATGLTVHMLQVHKETLSKVPNAIAGRDNPELVIYGMNGVPLELISEKQKKLSVEHGIRQTRMDHNPHGNKTLALLHNIAQEFISENNLGNIIVPGMYGGAGFVLGAMPAFPGQAPIAGVMLPSEFPKTGGKLAAHMIYTDSEISPEENRAANLFNYIIISKHQPINITITSNRIVSEL</sequence>
<dbReference type="GeneID" id="6996362"/>
<dbReference type="eggNOG" id="KOG2893">
    <property type="taxonomic scope" value="Eukaryota"/>
</dbReference>
<name>B6AFW7_CRYMR</name>
<dbReference type="GO" id="GO:0005634">
    <property type="term" value="C:nucleus"/>
    <property type="evidence" value="ECO:0007669"/>
    <property type="project" value="UniProtKB-SubCell"/>
</dbReference>
<dbReference type="InterPro" id="IPR013087">
    <property type="entry name" value="Znf_C2H2_type"/>
</dbReference>
<keyword evidence="5" id="KW-0539">Nucleus</keyword>
<dbReference type="SMART" id="SM00355">
    <property type="entry name" value="ZnF_C2H2"/>
    <property type="match status" value="2"/>
</dbReference>
<proteinExistence type="predicted"/>
<keyword evidence="3" id="KW-0863">Zinc-finger</keyword>
<reference evidence="7" key="1">
    <citation type="submission" date="2008-06" db="EMBL/GenBank/DDBJ databases">
        <authorList>
            <person name="Lorenzi H."/>
            <person name="Inman J."/>
            <person name="Miller J."/>
            <person name="Schobel S."/>
            <person name="Amedeo P."/>
            <person name="Caler E.V."/>
            <person name="da Silva J."/>
        </authorList>
    </citation>
    <scope>NUCLEOTIDE SEQUENCE [LARGE SCALE GENOMIC DNA]</scope>
    <source>
        <strain evidence="7">RN66</strain>
    </source>
</reference>
<comment type="subcellular location">
    <subcellularLocation>
        <location evidence="1">Nucleus</location>
    </subcellularLocation>
</comment>
<evidence type="ECO:0000256" key="2">
    <source>
        <dbReference type="ARBA" id="ARBA00022723"/>
    </source>
</evidence>
<dbReference type="Proteomes" id="UP000001460">
    <property type="component" value="Unassembled WGS sequence"/>
</dbReference>
<evidence type="ECO:0000256" key="3">
    <source>
        <dbReference type="ARBA" id="ARBA00022771"/>
    </source>
</evidence>
<feature type="domain" description="C2H2-type" evidence="6">
    <location>
        <begin position="15"/>
        <end position="36"/>
    </location>
</feature>
<organism evidence="7 8">
    <name type="scientific">Cryptosporidium muris (strain RN66)</name>
    <dbReference type="NCBI Taxonomy" id="441375"/>
    <lineage>
        <taxon>Eukaryota</taxon>
        <taxon>Sar</taxon>
        <taxon>Alveolata</taxon>
        <taxon>Apicomplexa</taxon>
        <taxon>Conoidasida</taxon>
        <taxon>Coccidia</taxon>
        <taxon>Eucoccidiorida</taxon>
        <taxon>Eimeriorina</taxon>
        <taxon>Cryptosporidiidae</taxon>
        <taxon>Cryptosporidium</taxon>
    </lineage>
</organism>
<evidence type="ECO:0000313" key="7">
    <source>
        <dbReference type="EMBL" id="EEA07108.1"/>
    </source>
</evidence>
<evidence type="ECO:0000313" key="8">
    <source>
        <dbReference type="Proteomes" id="UP000001460"/>
    </source>
</evidence>
<dbReference type="GO" id="GO:0008270">
    <property type="term" value="F:zinc ion binding"/>
    <property type="evidence" value="ECO:0007669"/>
    <property type="project" value="UniProtKB-KW"/>
</dbReference>
<evidence type="ECO:0000256" key="4">
    <source>
        <dbReference type="ARBA" id="ARBA00022833"/>
    </source>
</evidence>
<evidence type="ECO:0000256" key="5">
    <source>
        <dbReference type="ARBA" id="ARBA00023242"/>
    </source>
</evidence>
<accession>B6AFW7</accession>
<keyword evidence="2" id="KW-0479">Metal-binding</keyword>
<dbReference type="PANTHER" id="PTHR23215">
    <property type="entry name" value="ZINC FINGER PROTEIN 207"/>
    <property type="match status" value="1"/>
</dbReference>
<keyword evidence="8" id="KW-1185">Reference proteome</keyword>
<dbReference type="EMBL" id="DS989731">
    <property type="protein sequence ID" value="EEA07108.1"/>
    <property type="molecule type" value="Genomic_DNA"/>
</dbReference>
<protein>
    <submittedName>
        <fullName evidence="7">Zinc finger, C2H2 type domain-containing protein</fullName>
    </submittedName>
</protein>
<gene>
    <name evidence="7" type="ORF">CMU_034940</name>
</gene>
<dbReference type="AlphaFoldDB" id="B6AFW7"/>
<dbReference type="OrthoDB" id="1306014at2759"/>
<dbReference type="Gene3D" id="3.30.160.60">
    <property type="entry name" value="Classic Zinc Finger"/>
    <property type="match status" value="1"/>
</dbReference>
<dbReference type="RefSeq" id="XP_002141457.1">
    <property type="nucleotide sequence ID" value="XM_002141421.1"/>
</dbReference>
<evidence type="ECO:0000259" key="6">
    <source>
        <dbReference type="PROSITE" id="PS00028"/>
    </source>
</evidence>
<dbReference type="CDD" id="cd20908">
    <property type="entry name" value="SUF4-like"/>
    <property type="match status" value="1"/>
</dbReference>
<dbReference type="PANTHER" id="PTHR23215:SF0">
    <property type="entry name" value="BUB3-INTERACTING AND GLEBS MOTIF-CONTAINING PROTEIN ZNF207"/>
    <property type="match status" value="1"/>
</dbReference>
<evidence type="ECO:0000256" key="1">
    <source>
        <dbReference type="ARBA" id="ARBA00004123"/>
    </source>
</evidence>